<evidence type="ECO:0000313" key="3">
    <source>
        <dbReference type="EMBL" id="CAB4192900.1"/>
    </source>
</evidence>
<dbReference type="EMBL" id="LR797071">
    <property type="protein sequence ID" value="CAB4184953.1"/>
    <property type="molecule type" value="Genomic_DNA"/>
</dbReference>
<dbReference type="EMBL" id="LR797185">
    <property type="protein sequence ID" value="CAB4192900.1"/>
    <property type="molecule type" value="Genomic_DNA"/>
</dbReference>
<evidence type="ECO:0000313" key="4">
    <source>
        <dbReference type="EMBL" id="CAB5231302.1"/>
    </source>
</evidence>
<evidence type="ECO:0000313" key="2">
    <source>
        <dbReference type="EMBL" id="CAB4184953.1"/>
    </source>
</evidence>
<evidence type="ECO:0000313" key="1">
    <source>
        <dbReference type="EMBL" id="CAB4174806.1"/>
    </source>
</evidence>
<name>A0A6J5QKQ6_9CAUD</name>
<reference evidence="2" key="1">
    <citation type="submission" date="2020-05" db="EMBL/GenBank/DDBJ databases">
        <authorList>
            <person name="Chiriac C."/>
            <person name="Salcher M."/>
            <person name="Ghai R."/>
            <person name="Kavagutti S V."/>
        </authorList>
    </citation>
    <scope>NUCLEOTIDE SEQUENCE</scope>
</reference>
<organism evidence="2">
    <name type="scientific">uncultured Caudovirales phage</name>
    <dbReference type="NCBI Taxonomy" id="2100421"/>
    <lineage>
        <taxon>Viruses</taxon>
        <taxon>Duplodnaviria</taxon>
        <taxon>Heunggongvirae</taxon>
        <taxon>Uroviricota</taxon>
        <taxon>Caudoviricetes</taxon>
        <taxon>Peduoviridae</taxon>
        <taxon>Maltschvirus</taxon>
        <taxon>Maltschvirus maltsch</taxon>
    </lineage>
</organism>
<gene>
    <name evidence="2" type="ORF">UFOVP1131_67</name>
    <name evidence="3" type="ORF">UFOVP1245_119</name>
    <name evidence="4" type="ORF">UFOVP1582_59</name>
    <name evidence="1" type="ORF">UFOVP966_81</name>
</gene>
<protein>
    <submittedName>
        <fullName evidence="2">Uncharacterized protein</fullName>
    </submittedName>
</protein>
<sequence>MLMGIMGNIVKEKHMPDEGRVSIEDMLKKIGFMSIQLDVAAETIRTLQAEITRLQADEVIVDDIKEDNLGTKKQK</sequence>
<accession>A0A6J5QKQ6</accession>
<proteinExistence type="predicted"/>
<dbReference type="EMBL" id="LR796919">
    <property type="protein sequence ID" value="CAB4174806.1"/>
    <property type="molecule type" value="Genomic_DNA"/>
</dbReference>
<dbReference type="EMBL" id="LR798428">
    <property type="protein sequence ID" value="CAB5231302.1"/>
    <property type="molecule type" value="Genomic_DNA"/>
</dbReference>